<comment type="caution">
    <text evidence="1">The sequence shown here is derived from an EMBL/GenBank/DDBJ whole genome shotgun (WGS) entry which is preliminary data.</text>
</comment>
<protein>
    <submittedName>
        <fullName evidence="1">Uncharacterized protein</fullName>
    </submittedName>
</protein>
<dbReference type="Proteomes" id="UP000024635">
    <property type="component" value="Unassembled WGS sequence"/>
</dbReference>
<proteinExistence type="predicted"/>
<sequence length="85" mass="9711">MSHHGPCVCYQTVITVSDNRFCITECCLPGLPRRTTYAPRQASQTLRSSGVAGIDLFVFVATQFYSCLLPRKSKHFENEEKRWII</sequence>
<accession>A0A016TQF8</accession>
<organism evidence="1 2">
    <name type="scientific">Ancylostoma ceylanicum</name>
    <dbReference type="NCBI Taxonomy" id="53326"/>
    <lineage>
        <taxon>Eukaryota</taxon>
        <taxon>Metazoa</taxon>
        <taxon>Ecdysozoa</taxon>
        <taxon>Nematoda</taxon>
        <taxon>Chromadorea</taxon>
        <taxon>Rhabditida</taxon>
        <taxon>Rhabditina</taxon>
        <taxon>Rhabditomorpha</taxon>
        <taxon>Strongyloidea</taxon>
        <taxon>Ancylostomatidae</taxon>
        <taxon>Ancylostomatinae</taxon>
        <taxon>Ancylostoma</taxon>
    </lineage>
</organism>
<keyword evidence="2" id="KW-1185">Reference proteome</keyword>
<dbReference type="AlphaFoldDB" id="A0A016TQF8"/>
<gene>
    <name evidence="1" type="primary">Acey_s0083.g1670</name>
    <name evidence="1" type="ORF">Y032_0083g1670</name>
</gene>
<evidence type="ECO:0000313" key="1">
    <source>
        <dbReference type="EMBL" id="EYC05264.1"/>
    </source>
</evidence>
<evidence type="ECO:0000313" key="2">
    <source>
        <dbReference type="Proteomes" id="UP000024635"/>
    </source>
</evidence>
<name>A0A016TQF8_9BILA</name>
<dbReference type="EMBL" id="JARK01001419">
    <property type="protein sequence ID" value="EYC05264.1"/>
    <property type="molecule type" value="Genomic_DNA"/>
</dbReference>
<reference evidence="2" key="1">
    <citation type="journal article" date="2015" name="Nat. Genet.">
        <title>The genome and transcriptome of the zoonotic hookworm Ancylostoma ceylanicum identify infection-specific gene families.</title>
        <authorList>
            <person name="Schwarz E.M."/>
            <person name="Hu Y."/>
            <person name="Antoshechkin I."/>
            <person name="Miller M.M."/>
            <person name="Sternberg P.W."/>
            <person name="Aroian R.V."/>
        </authorList>
    </citation>
    <scope>NUCLEOTIDE SEQUENCE</scope>
    <source>
        <strain evidence="2">HY135</strain>
    </source>
</reference>